<name>A0ABS4J049_9BACL</name>
<evidence type="ECO:0000313" key="2">
    <source>
        <dbReference type="EMBL" id="MBP1993217.1"/>
    </source>
</evidence>
<keyword evidence="1" id="KW-1133">Transmembrane helix</keyword>
<evidence type="ECO:0000256" key="1">
    <source>
        <dbReference type="SAM" id="Phobius"/>
    </source>
</evidence>
<feature type="transmembrane region" description="Helical" evidence="1">
    <location>
        <begin position="104"/>
        <end position="128"/>
    </location>
</feature>
<reference evidence="2 3" key="1">
    <citation type="submission" date="2021-03" db="EMBL/GenBank/DDBJ databases">
        <title>Genomic Encyclopedia of Type Strains, Phase IV (KMG-IV): sequencing the most valuable type-strain genomes for metagenomic binning, comparative biology and taxonomic classification.</title>
        <authorList>
            <person name="Goeker M."/>
        </authorList>
    </citation>
    <scope>NUCLEOTIDE SEQUENCE [LARGE SCALE GENOMIC DNA]</scope>
    <source>
        <strain evidence="2 3">DSM 26048</strain>
    </source>
</reference>
<accession>A0ABS4J049</accession>
<dbReference type="RefSeq" id="WP_209974864.1">
    <property type="nucleotide sequence ID" value="NZ_JAGGLB010000017.1"/>
</dbReference>
<feature type="transmembrane region" description="Helical" evidence="1">
    <location>
        <begin position="60"/>
        <end position="77"/>
    </location>
</feature>
<dbReference type="PANTHER" id="PTHR37305">
    <property type="entry name" value="INTEGRAL MEMBRANE PROTEIN-RELATED"/>
    <property type="match status" value="1"/>
</dbReference>
<proteinExistence type="predicted"/>
<dbReference type="PANTHER" id="PTHR37305:SF1">
    <property type="entry name" value="MEMBRANE PROTEIN"/>
    <property type="match status" value="1"/>
</dbReference>
<keyword evidence="1" id="KW-0812">Transmembrane</keyword>
<dbReference type="Proteomes" id="UP001519287">
    <property type="component" value="Unassembled WGS sequence"/>
</dbReference>
<protein>
    <submittedName>
        <fullName evidence="2">ABC-2 type transport system permease protein</fullName>
    </submittedName>
</protein>
<keyword evidence="1" id="KW-0472">Membrane</keyword>
<gene>
    <name evidence="2" type="ORF">J2Z66_004834</name>
</gene>
<keyword evidence="3" id="KW-1185">Reference proteome</keyword>
<organism evidence="2 3">
    <name type="scientific">Paenibacillus eucommiae</name>
    <dbReference type="NCBI Taxonomy" id="1355755"/>
    <lineage>
        <taxon>Bacteria</taxon>
        <taxon>Bacillati</taxon>
        <taxon>Bacillota</taxon>
        <taxon>Bacilli</taxon>
        <taxon>Bacillales</taxon>
        <taxon>Paenibacillaceae</taxon>
        <taxon>Paenibacillus</taxon>
    </lineage>
</organism>
<feature type="transmembrane region" description="Helical" evidence="1">
    <location>
        <begin position="181"/>
        <end position="204"/>
    </location>
</feature>
<sequence length="253" mass="28122">MNHLFSSELYKLRKDPIFQMLMLIMITTPIALFVITHILTLDSAKPPMTGMRSFSNAVQVNQLLLKISLGIWAGFFISKEYASGVMKVTSSSGFTRKRIYTAKLLAFTLGIVFLSLLCPLIYILLGTILNGFGSLTEVAAAEYLFRTLSLTVLFAAAFAAIVAVLGIYFTEAGATIGISLLFFLFFDTISESLAGRIPVYKTFYDHSVFKLFLQSFEYQMTGEAILLSIGIAILTFAVFAVWGMLVFQRKEIK</sequence>
<feature type="transmembrane region" description="Helical" evidence="1">
    <location>
        <begin position="21"/>
        <end position="40"/>
    </location>
</feature>
<dbReference type="EMBL" id="JAGGLB010000017">
    <property type="protein sequence ID" value="MBP1993217.1"/>
    <property type="molecule type" value="Genomic_DNA"/>
</dbReference>
<feature type="transmembrane region" description="Helical" evidence="1">
    <location>
        <begin position="224"/>
        <end position="247"/>
    </location>
</feature>
<evidence type="ECO:0000313" key="3">
    <source>
        <dbReference type="Proteomes" id="UP001519287"/>
    </source>
</evidence>
<comment type="caution">
    <text evidence="2">The sequence shown here is derived from an EMBL/GenBank/DDBJ whole genome shotgun (WGS) entry which is preliminary data.</text>
</comment>
<dbReference type="Pfam" id="PF12730">
    <property type="entry name" value="ABC2_membrane_4"/>
    <property type="match status" value="1"/>
</dbReference>
<feature type="transmembrane region" description="Helical" evidence="1">
    <location>
        <begin position="148"/>
        <end position="169"/>
    </location>
</feature>